<dbReference type="Proteomes" id="UP000184123">
    <property type="component" value="Unassembled WGS sequence"/>
</dbReference>
<dbReference type="EMBL" id="FRCA01000012">
    <property type="protein sequence ID" value="SHM75022.1"/>
    <property type="molecule type" value="Genomic_DNA"/>
</dbReference>
<evidence type="ECO:0000313" key="6">
    <source>
        <dbReference type="EMBL" id="SHM75022.1"/>
    </source>
</evidence>
<dbReference type="SUPFAM" id="SSF53254">
    <property type="entry name" value="Phosphoglycerate mutase-like"/>
    <property type="match status" value="1"/>
</dbReference>
<dbReference type="RefSeq" id="WP_073436760.1">
    <property type="nucleotide sequence ID" value="NZ_BJXU01000129.1"/>
</dbReference>
<reference evidence="6 7" key="1">
    <citation type="submission" date="2016-11" db="EMBL/GenBank/DDBJ databases">
        <authorList>
            <person name="Jaros S."/>
            <person name="Januszkiewicz K."/>
            <person name="Wedrychowicz H."/>
        </authorList>
    </citation>
    <scope>NUCLEOTIDE SEQUENCE [LARGE SCALE GENOMIC DNA]</scope>
    <source>
        <strain evidence="6 7">DSM 4740</strain>
    </source>
</reference>
<reference evidence="5 8" key="2">
    <citation type="submission" date="2019-07" db="EMBL/GenBank/DDBJ databases">
        <title>Whole genome shotgun sequence of Halomonas cupida NBRC 102219.</title>
        <authorList>
            <person name="Hosoyama A."/>
            <person name="Uohara A."/>
            <person name="Ohji S."/>
            <person name="Ichikawa N."/>
        </authorList>
    </citation>
    <scope>NUCLEOTIDE SEQUENCE [LARGE SCALE GENOMIC DNA]</scope>
    <source>
        <strain evidence="5 8">NBRC 102219</strain>
    </source>
</reference>
<feature type="binding site" evidence="3">
    <location>
        <position position="64"/>
    </location>
    <ligand>
        <name>substrate</name>
    </ligand>
</feature>
<evidence type="ECO:0000313" key="5">
    <source>
        <dbReference type="EMBL" id="GEN25197.1"/>
    </source>
</evidence>
<dbReference type="GO" id="GO:0005829">
    <property type="term" value="C:cytosol"/>
    <property type="evidence" value="ECO:0007669"/>
    <property type="project" value="TreeGrafter"/>
</dbReference>
<evidence type="ECO:0000256" key="3">
    <source>
        <dbReference type="PIRSR" id="PIRSR613078-2"/>
    </source>
</evidence>
<accession>A0A1M7LAP9</accession>
<dbReference type="Proteomes" id="UP000321726">
    <property type="component" value="Unassembled WGS sequence"/>
</dbReference>
<dbReference type="CDD" id="cd07067">
    <property type="entry name" value="HP_PGM_like"/>
    <property type="match status" value="1"/>
</dbReference>
<dbReference type="GO" id="GO:0004331">
    <property type="term" value="F:fructose-2,6-bisphosphate 2-phosphatase activity"/>
    <property type="evidence" value="ECO:0007669"/>
    <property type="project" value="TreeGrafter"/>
</dbReference>
<gene>
    <name evidence="5" type="ORF">HCU01_31460</name>
    <name evidence="6" type="ORF">SAMN05660971_03773</name>
</gene>
<dbReference type="InterPro" id="IPR029033">
    <property type="entry name" value="His_PPase_superfam"/>
</dbReference>
<evidence type="ECO:0000313" key="8">
    <source>
        <dbReference type="Proteomes" id="UP000321726"/>
    </source>
</evidence>
<dbReference type="STRING" id="44933.SAMN05660971_03773"/>
<dbReference type="EMBL" id="BJXU01000129">
    <property type="protein sequence ID" value="GEN25197.1"/>
    <property type="molecule type" value="Genomic_DNA"/>
</dbReference>
<sequence length="227" mass="25549">MADGMCLELVVVRHGLTQWNLDKRYQGQRDIELLLPDALPDMDRLRNELAGESFDAVVTSDLGRCRQTLAHIAEGRDWPEARQDQRLRENDFGDFEGRSWEELKDSEIYRDWIDSAGELAPPGGESAEQLRQRLQAALADIFATAKAEDHRKVLVVTHGGVIRELRRVYDGVPFWEGVVGQAAGRRWIFNEQNVDGPIINGQTSHGKRGEWQCSSSSEVPVPASRTA</sequence>
<dbReference type="Gene3D" id="3.40.50.1240">
    <property type="entry name" value="Phosphoglycerate mutase-like"/>
    <property type="match status" value="1"/>
</dbReference>
<feature type="binding site" evidence="3">
    <location>
        <begin position="13"/>
        <end position="20"/>
    </location>
    <ligand>
        <name>substrate</name>
    </ligand>
</feature>
<protein>
    <submittedName>
        <fullName evidence="6">Alpha-ribazole phosphatase</fullName>
    </submittedName>
</protein>
<dbReference type="GO" id="GO:0043456">
    <property type="term" value="P:regulation of pentose-phosphate shunt"/>
    <property type="evidence" value="ECO:0007669"/>
    <property type="project" value="TreeGrafter"/>
</dbReference>
<evidence type="ECO:0000256" key="4">
    <source>
        <dbReference type="SAM" id="MobiDB-lite"/>
    </source>
</evidence>
<dbReference type="Pfam" id="PF00300">
    <property type="entry name" value="His_Phos_1"/>
    <property type="match status" value="1"/>
</dbReference>
<evidence type="ECO:0000256" key="2">
    <source>
        <dbReference type="PIRSR" id="PIRSR613078-1"/>
    </source>
</evidence>
<dbReference type="AlphaFoldDB" id="A0A1M7LAP9"/>
<evidence type="ECO:0000256" key="1">
    <source>
        <dbReference type="ARBA" id="ARBA00022801"/>
    </source>
</evidence>
<feature type="region of interest" description="Disordered" evidence="4">
    <location>
        <begin position="202"/>
        <end position="227"/>
    </location>
</feature>
<dbReference type="InterPro" id="IPR051695">
    <property type="entry name" value="Phosphoglycerate_Mutase"/>
</dbReference>
<dbReference type="InterPro" id="IPR013078">
    <property type="entry name" value="His_Pase_superF_clade-1"/>
</dbReference>
<feature type="active site" description="Proton donor/acceptor" evidence="2">
    <location>
        <position position="89"/>
    </location>
</feature>
<evidence type="ECO:0000313" key="7">
    <source>
        <dbReference type="Proteomes" id="UP000184123"/>
    </source>
</evidence>
<dbReference type="PANTHER" id="PTHR46517:SF1">
    <property type="entry name" value="FRUCTOSE-2,6-BISPHOSPHATASE TIGAR"/>
    <property type="match status" value="1"/>
</dbReference>
<proteinExistence type="predicted"/>
<name>A0A1M7LAP9_9GAMM</name>
<dbReference type="SMART" id="SM00855">
    <property type="entry name" value="PGAM"/>
    <property type="match status" value="1"/>
</dbReference>
<feature type="active site" description="Tele-phosphohistidine intermediate" evidence="2">
    <location>
        <position position="14"/>
    </location>
</feature>
<dbReference type="GO" id="GO:0045820">
    <property type="term" value="P:negative regulation of glycolytic process"/>
    <property type="evidence" value="ECO:0007669"/>
    <property type="project" value="TreeGrafter"/>
</dbReference>
<dbReference type="PANTHER" id="PTHR46517">
    <property type="entry name" value="FRUCTOSE-2,6-BISPHOSPHATASE TIGAR"/>
    <property type="match status" value="1"/>
</dbReference>
<keyword evidence="8" id="KW-1185">Reference proteome</keyword>
<keyword evidence="1" id="KW-0378">Hydrolase</keyword>
<organism evidence="6 7">
    <name type="scientific">Halomonas cupida</name>
    <dbReference type="NCBI Taxonomy" id="44933"/>
    <lineage>
        <taxon>Bacteria</taxon>
        <taxon>Pseudomonadati</taxon>
        <taxon>Pseudomonadota</taxon>
        <taxon>Gammaproteobacteria</taxon>
        <taxon>Oceanospirillales</taxon>
        <taxon>Halomonadaceae</taxon>
        <taxon>Halomonas</taxon>
    </lineage>
</organism>
<dbReference type="OrthoDB" id="9781415at2"/>